<dbReference type="Pfam" id="PF02877">
    <property type="entry name" value="PARP_reg"/>
    <property type="match status" value="1"/>
</dbReference>
<dbReference type="PANTHER" id="PTHR10459:SF60">
    <property type="entry name" value="POLY [ADP-RIBOSE] POLYMERASE 2"/>
    <property type="match status" value="1"/>
</dbReference>
<dbReference type="GO" id="GO:0008270">
    <property type="term" value="F:zinc ion binding"/>
    <property type="evidence" value="ECO:0007669"/>
    <property type="project" value="UniProtKB-KW"/>
</dbReference>
<dbReference type="InterPro" id="IPR012982">
    <property type="entry name" value="PARP1-like_PADR1_Zn_ribbon"/>
</dbReference>
<keyword evidence="10 15" id="KW-0520">NAD</keyword>
<keyword evidence="8" id="KW-0863">Zinc-finger</keyword>
<dbReference type="FunCoup" id="D3B7N1">
    <property type="interactions" value="397"/>
</dbReference>
<dbReference type="GeneID" id="31359956"/>
<dbReference type="InterPro" id="IPR036957">
    <property type="entry name" value="Znf_PARP_sf"/>
</dbReference>
<dbReference type="InterPro" id="IPR036616">
    <property type="entry name" value="Poly(ADP-ribose)pol_reg_dom_sf"/>
</dbReference>
<accession>D3B7N1</accession>
<dbReference type="CDD" id="cd01437">
    <property type="entry name" value="parp_like"/>
    <property type="match status" value="1"/>
</dbReference>
<comment type="similarity">
    <text evidence="13">Belongs to the ARTD/PARP family.</text>
</comment>
<feature type="region of interest" description="Disordered" evidence="16">
    <location>
        <begin position="222"/>
        <end position="270"/>
    </location>
</feature>
<evidence type="ECO:0000313" key="22">
    <source>
        <dbReference type="EMBL" id="EFA82774.1"/>
    </source>
</evidence>
<dbReference type="PROSITE" id="PS51059">
    <property type="entry name" value="PARP_CATALYTIC"/>
    <property type="match status" value="1"/>
</dbReference>
<dbReference type="GO" id="GO:1990404">
    <property type="term" value="F:NAD+-protein mono-ADP-ribosyltransferase activity"/>
    <property type="evidence" value="ECO:0007669"/>
    <property type="project" value="TreeGrafter"/>
</dbReference>
<proteinExistence type="inferred from homology"/>
<feature type="region of interest" description="Disordered" evidence="16">
    <location>
        <begin position="402"/>
        <end position="439"/>
    </location>
</feature>
<dbReference type="STRING" id="670386.D3B7N1"/>
<dbReference type="OMA" id="MNFKYKY"/>
<evidence type="ECO:0000259" key="17">
    <source>
        <dbReference type="PROSITE" id="PS50064"/>
    </source>
</evidence>
<feature type="compositionally biased region" description="Acidic residues" evidence="16">
    <location>
        <begin position="228"/>
        <end position="252"/>
    </location>
</feature>
<evidence type="ECO:0000256" key="4">
    <source>
        <dbReference type="ARBA" id="ARBA00022695"/>
    </source>
</evidence>
<dbReference type="FunFam" id="3.90.228.10:FF:000017">
    <property type="entry name" value="Poly [ADP-ribose] polymerase"/>
    <property type="match status" value="1"/>
</dbReference>
<evidence type="ECO:0000256" key="13">
    <source>
        <dbReference type="ARBA" id="ARBA00024347"/>
    </source>
</evidence>
<dbReference type="GO" id="GO:0016779">
    <property type="term" value="F:nucleotidyltransferase activity"/>
    <property type="evidence" value="ECO:0007669"/>
    <property type="project" value="UniProtKB-KW"/>
</dbReference>
<dbReference type="Pfam" id="PF00645">
    <property type="entry name" value="zf-PARP"/>
    <property type="match status" value="1"/>
</dbReference>
<dbReference type="EMBL" id="ADBJ01000018">
    <property type="protein sequence ID" value="EFA82774.1"/>
    <property type="molecule type" value="Genomic_DNA"/>
</dbReference>
<comment type="catalytic activity">
    <reaction evidence="14">
        <text>NAD(+) + (ADP-D-ribosyl)n-acceptor = nicotinamide + (ADP-D-ribosyl)n+1-acceptor + H(+).</text>
        <dbReference type="EC" id="2.4.2.30"/>
    </reaction>
</comment>
<evidence type="ECO:0000256" key="3">
    <source>
        <dbReference type="ARBA" id="ARBA00022679"/>
    </source>
</evidence>
<dbReference type="SMART" id="SM01336">
    <property type="entry name" value="zf-PARP"/>
    <property type="match status" value="1"/>
</dbReference>
<dbReference type="RefSeq" id="XP_020434891.1">
    <property type="nucleotide sequence ID" value="XM_020575371.1"/>
</dbReference>
<reference evidence="22 23" key="1">
    <citation type="journal article" date="2011" name="Genome Res.">
        <title>Phylogeny-wide analysis of social amoeba genomes highlights ancient origins for complex intercellular communication.</title>
        <authorList>
            <person name="Heidel A.J."/>
            <person name="Lawal H.M."/>
            <person name="Felder M."/>
            <person name="Schilde C."/>
            <person name="Helps N.R."/>
            <person name="Tunggal B."/>
            <person name="Rivero F."/>
            <person name="John U."/>
            <person name="Schleicher M."/>
            <person name="Eichinger L."/>
            <person name="Platzer M."/>
            <person name="Noegel A.A."/>
            <person name="Schaap P."/>
            <person name="Gloeckner G."/>
        </authorList>
    </citation>
    <scope>NUCLEOTIDE SEQUENCE [LARGE SCALE GENOMIC DNA]</scope>
    <source>
        <strain evidence="23">ATCC 26659 / Pp 5 / PN500</strain>
    </source>
</reference>
<dbReference type="GO" id="GO:0006302">
    <property type="term" value="P:double-strand break repair"/>
    <property type="evidence" value="ECO:0007669"/>
    <property type="project" value="TreeGrafter"/>
</dbReference>
<evidence type="ECO:0000256" key="2">
    <source>
        <dbReference type="ARBA" id="ARBA00022676"/>
    </source>
</evidence>
<evidence type="ECO:0000256" key="5">
    <source>
        <dbReference type="ARBA" id="ARBA00022723"/>
    </source>
</evidence>
<keyword evidence="3 15" id="KW-0808">Transferase</keyword>
<dbReference type="SMART" id="SM01335">
    <property type="entry name" value="PADR1"/>
    <property type="match status" value="1"/>
</dbReference>
<dbReference type="FunFam" id="1.20.142.10:FF:000002">
    <property type="entry name" value="Poly [ADP-ribose] polymerase"/>
    <property type="match status" value="1"/>
</dbReference>
<dbReference type="InterPro" id="IPR012317">
    <property type="entry name" value="Poly(ADP-ribose)pol_cat_dom"/>
</dbReference>
<dbReference type="Pfam" id="PF05406">
    <property type="entry name" value="WGR"/>
    <property type="match status" value="1"/>
</dbReference>
<keyword evidence="11" id="KW-0238">DNA-binding</keyword>
<comment type="caution">
    <text evidence="22">The sequence shown here is derived from an EMBL/GenBank/DDBJ whole genome shotgun (WGS) entry which is preliminary data.</text>
</comment>
<dbReference type="GO" id="GO:0003677">
    <property type="term" value="F:DNA binding"/>
    <property type="evidence" value="ECO:0007669"/>
    <property type="project" value="UniProtKB-KW"/>
</dbReference>
<dbReference type="AlphaFoldDB" id="D3B7N1"/>
<keyword evidence="5" id="KW-0479">Metal-binding</keyword>
<dbReference type="Proteomes" id="UP000001396">
    <property type="component" value="Unassembled WGS sequence"/>
</dbReference>
<gene>
    <name evidence="22" type="primary">adprt1A</name>
    <name evidence="22" type="ORF">PPL_04469</name>
</gene>
<feature type="domain" description="BRCT" evidence="18">
    <location>
        <begin position="272"/>
        <end position="351"/>
    </location>
</feature>
<evidence type="ECO:0000313" key="23">
    <source>
        <dbReference type="Proteomes" id="UP000001396"/>
    </source>
</evidence>
<dbReference type="Pfam" id="PF21728">
    <property type="entry name" value="PADR1_N"/>
    <property type="match status" value="1"/>
</dbReference>
<evidence type="ECO:0000259" key="20">
    <source>
        <dbReference type="PROSITE" id="PS51060"/>
    </source>
</evidence>
<sequence length="931" mass="105205">MSYAESFLVEYSKSDRATCKSCQRGIGKGDVRIGHKTKSNHHDGMDVAWNHVKCKVNRVKDLEALKGWEVLRWEDQKDIIDKYFPGSCKLDAATQTKRQKYLEGIYEIRDELEGLINLPAAKLIAEANGDKPGSSIDLHHRNIADWMLLGRTGPCPTCKSLAVYYNSIQYKCYGYMSEYTRCDWEGDSIARYKMVVPDGLKANIAKFFQSFKYSKDYPKTVYTKPSSDDEAEEEEEEDEEEADVEAEDDDDSAATSTTTTSTSDGAEEDEIPVGKELYGMIVVVAGSAKTLDPAPNAIKALVEKHGGQLVEQTAKATLMITSVEEVTKASSKKVQDAIKTIPIFPVTWLLDLCNRTGQGINLRKRSISKTWAIKPSSLNDDHEMCTVKYHLPCLPKAKATTTTTTTTSTAATKKRKTEELAPVDPKKKPKPGSDILKVDPKAGSGYEIYVDHDPEYGYTAHSVMLNLVDVSHGSNKFYKIQLCTKGKQYGVFLSWGRVGHEMGNKFETYRSLSPAIDFFKERFTYFTDVKWEDRLRFKKRPGKYFMTQLDDGWEDEETEKWESATFKKNKTEDGSQDLSLSVSSTGLPQRTQELVKLMFDPEMMKKQLESMSVDVKKMPLGKIKKSQIMSGYEILSEIQNLLSQPKPSQIHLQDCSNKFFTLIPHVFNADSPPIIDTPAALKKKMDLIEALLDIEIANQLKKQTENVEGNIIENQYKTLKTNFNPLDKQSELYQLLVNYTQNSHDSNYFRFKLDVQDIWSVDREGETSRFKPWEANENRLLLWHGSRLTNWVGIISQGLRIAPPEAPKTGYRFGKGIYFADCVSKSASYCFTTRENPTALMILCEVALGNMNELKNDQYMEKAPSGKHSTKALGMAAPDAKENKKIDNDITIPVGKIKNTGLSTSCSHNEFIVYDINQVKIRYILKVNVTN</sequence>
<feature type="domain" description="PARP-type" evidence="17">
    <location>
        <begin position="7"/>
        <end position="79"/>
    </location>
</feature>
<dbReference type="SUPFAM" id="SSF56399">
    <property type="entry name" value="ADP-ribosylation"/>
    <property type="match status" value="1"/>
</dbReference>
<name>D3B7N1_HETP5</name>
<dbReference type="InterPro" id="IPR036420">
    <property type="entry name" value="BRCT_dom_sf"/>
</dbReference>
<evidence type="ECO:0000256" key="16">
    <source>
        <dbReference type="SAM" id="MobiDB-lite"/>
    </source>
</evidence>
<dbReference type="Gene3D" id="3.90.640.80">
    <property type="match status" value="1"/>
</dbReference>
<feature type="domain" description="PARP alpha-helical" evidence="20">
    <location>
        <begin position="584"/>
        <end position="702"/>
    </location>
</feature>
<protein>
    <recommendedName>
        <fullName evidence="15">Poly [ADP-ribose] polymerase</fullName>
        <shortName evidence="15">PARP</shortName>
        <ecNumber evidence="15">2.4.2.-</ecNumber>
    </recommendedName>
</protein>
<dbReference type="InterPro" id="IPR050800">
    <property type="entry name" value="ARTD/PARP"/>
</dbReference>
<dbReference type="GO" id="GO:0070212">
    <property type="term" value="P:protein poly-ADP-ribosylation"/>
    <property type="evidence" value="ECO:0007669"/>
    <property type="project" value="TreeGrafter"/>
</dbReference>
<keyword evidence="23" id="KW-1185">Reference proteome</keyword>
<keyword evidence="4" id="KW-0548">Nucleotidyltransferase</keyword>
<evidence type="ECO:0000259" key="19">
    <source>
        <dbReference type="PROSITE" id="PS51059"/>
    </source>
</evidence>
<evidence type="ECO:0000259" key="18">
    <source>
        <dbReference type="PROSITE" id="PS50172"/>
    </source>
</evidence>
<dbReference type="Gene3D" id="1.20.142.10">
    <property type="entry name" value="Poly(ADP-ribose) polymerase, regulatory domain"/>
    <property type="match status" value="1"/>
</dbReference>
<evidence type="ECO:0000256" key="10">
    <source>
        <dbReference type="ARBA" id="ARBA00023027"/>
    </source>
</evidence>
<dbReference type="InterPro" id="IPR001510">
    <property type="entry name" value="Znf_PARP"/>
</dbReference>
<dbReference type="InterPro" id="IPR008893">
    <property type="entry name" value="WGR_domain"/>
</dbReference>
<dbReference type="SUPFAM" id="SSF47587">
    <property type="entry name" value="Domain of poly(ADP-ribose) polymerase"/>
    <property type="match status" value="1"/>
</dbReference>
<dbReference type="SMART" id="SM00773">
    <property type="entry name" value="WGR"/>
    <property type="match status" value="1"/>
</dbReference>
<dbReference type="SUPFAM" id="SSF57716">
    <property type="entry name" value="Glucocorticoid receptor-like (DNA-binding domain)"/>
    <property type="match status" value="1"/>
</dbReference>
<dbReference type="Gene3D" id="3.40.50.10190">
    <property type="entry name" value="BRCT domain"/>
    <property type="match status" value="1"/>
</dbReference>
<dbReference type="InterPro" id="IPR001357">
    <property type="entry name" value="BRCT_dom"/>
</dbReference>
<keyword evidence="9" id="KW-0862">Zinc</keyword>
<dbReference type="PROSITE" id="PS51977">
    <property type="entry name" value="WGR"/>
    <property type="match status" value="1"/>
</dbReference>
<evidence type="ECO:0000256" key="8">
    <source>
        <dbReference type="ARBA" id="ARBA00022771"/>
    </source>
</evidence>
<evidence type="ECO:0000256" key="7">
    <source>
        <dbReference type="ARBA" id="ARBA00022765"/>
    </source>
</evidence>
<dbReference type="InterPro" id="IPR036930">
    <property type="entry name" value="WGR_dom_sf"/>
</dbReference>
<evidence type="ECO:0000256" key="6">
    <source>
        <dbReference type="ARBA" id="ARBA00022737"/>
    </source>
</evidence>
<keyword evidence="6" id="KW-0677">Repeat</keyword>
<organism evidence="22 23">
    <name type="scientific">Heterostelium pallidum (strain ATCC 26659 / Pp 5 / PN500)</name>
    <name type="common">Cellular slime mold</name>
    <name type="synonym">Polysphondylium pallidum</name>
    <dbReference type="NCBI Taxonomy" id="670386"/>
    <lineage>
        <taxon>Eukaryota</taxon>
        <taxon>Amoebozoa</taxon>
        <taxon>Evosea</taxon>
        <taxon>Eumycetozoa</taxon>
        <taxon>Dictyostelia</taxon>
        <taxon>Acytosteliales</taxon>
        <taxon>Acytosteliaceae</taxon>
        <taxon>Heterostelium</taxon>
    </lineage>
</organism>
<dbReference type="SUPFAM" id="SSF142921">
    <property type="entry name" value="WGR domain-like"/>
    <property type="match status" value="1"/>
</dbReference>
<dbReference type="InterPro" id="IPR049296">
    <property type="entry name" value="PARP1-like_PADR1_N"/>
</dbReference>
<dbReference type="Pfam" id="PF08063">
    <property type="entry name" value="Zn_ribbon_PADR1"/>
    <property type="match status" value="1"/>
</dbReference>
<feature type="compositionally biased region" description="Low complexity" evidence="16">
    <location>
        <begin position="253"/>
        <end position="264"/>
    </location>
</feature>
<evidence type="ECO:0000256" key="11">
    <source>
        <dbReference type="ARBA" id="ARBA00023125"/>
    </source>
</evidence>
<dbReference type="GO" id="GO:0005730">
    <property type="term" value="C:nucleolus"/>
    <property type="evidence" value="ECO:0007669"/>
    <property type="project" value="TreeGrafter"/>
</dbReference>
<keyword evidence="12" id="KW-0539">Nucleus</keyword>
<evidence type="ECO:0000256" key="12">
    <source>
        <dbReference type="ARBA" id="ARBA00023242"/>
    </source>
</evidence>
<dbReference type="PROSITE" id="PS52007">
    <property type="entry name" value="PADR1"/>
    <property type="match status" value="1"/>
</dbReference>
<dbReference type="CDD" id="cd07997">
    <property type="entry name" value="WGR_PARP"/>
    <property type="match status" value="1"/>
</dbReference>
<dbReference type="Gene3D" id="3.90.228.10">
    <property type="match status" value="1"/>
</dbReference>
<dbReference type="PROSITE" id="PS50172">
    <property type="entry name" value="BRCT"/>
    <property type="match status" value="1"/>
</dbReference>
<dbReference type="InterPro" id="IPR004102">
    <property type="entry name" value="Poly(ADP-ribose)pol_reg_dom"/>
</dbReference>
<dbReference type="EC" id="2.4.2.-" evidence="15"/>
<keyword evidence="7" id="KW-0013">ADP-ribosylation</keyword>
<dbReference type="PROSITE" id="PS51060">
    <property type="entry name" value="PARP_ALPHA_HD"/>
    <property type="match status" value="1"/>
</dbReference>
<evidence type="ECO:0000259" key="21">
    <source>
        <dbReference type="PROSITE" id="PS51977"/>
    </source>
</evidence>
<evidence type="ECO:0000256" key="1">
    <source>
        <dbReference type="ARBA" id="ARBA00004123"/>
    </source>
</evidence>
<dbReference type="PANTHER" id="PTHR10459">
    <property type="entry name" value="DNA LIGASE"/>
    <property type="match status" value="1"/>
</dbReference>
<comment type="subcellular location">
    <subcellularLocation>
        <location evidence="1">Nucleus</location>
    </subcellularLocation>
</comment>
<dbReference type="PROSITE" id="PS50064">
    <property type="entry name" value="ZF_PARP_2"/>
    <property type="match status" value="1"/>
</dbReference>
<feature type="domain" description="PARP catalytic" evidence="19">
    <location>
        <begin position="710"/>
        <end position="931"/>
    </location>
</feature>
<evidence type="ECO:0000256" key="9">
    <source>
        <dbReference type="ARBA" id="ARBA00022833"/>
    </source>
</evidence>
<dbReference type="Pfam" id="PF00644">
    <property type="entry name" value="PARP"/>
    <property type="match status" value="1"/>
</dbReference>
<dbReference type="GO" id="GO:0003950">
    <property type="term" value="F:NAD+ poly-ADP-ribosyltransferase activity"/>
    <property type="evidence" value="ECO:0007669"/>
    <property type="project" value="UniProtKB-UniRule"/>
</dbReference>
<feature type="compositionally biased region" description="Low complexity" evidence="16">
    <location>
        <begin position="402"/>
        <end position="411"/>
    </location>
</feature>
<evidence type="ECO:0000256" key="15">
    <source>
        <dbReference type="RuleBase" id="RU362114"/>
    </source>
</evidence>
<dbReference type="InParanoid" id="D3B7N1"/>
<dbReference type="Gene3D" id="3.30.1740.10">
    <property type="entry name" value="Zinc finger, PARP-type"/>
    <property type="match status" value="1"/>
</dbReference>
<evidence type="ECO:0000256" key="14">
    <source>
        <dbReference type="ARBA" id="ARBA00033987"/>
    </source>
</evidence>
<feature type="domain" description="WGR" evidence="21">
    <location>
        <begin position="445"/>
        <end position="544"/>
    </location>
</feature>
<keyword evidence="2 15" id="KW-0328">Glycosyltransferase</keyword>